<reference evidence="9" key="1">
    <citation type="submission" date="2015-06" db="EMBL/GenBank/DDBJ databases">
        <title>Expansion of signal transduction pathways in fungi by whole-genome duplication.</title>
        <authorList>
            <consortium name="DOE Joint Genome Institute"/>
            <person name="Corrochano L.M."/>
            <person name="Kuo A."/>
            <person name="Marcet-Houben M."/>
            <person name="Polaino S."/>
            <person name="Salamov A."/>
            <person name="Villalobos J.M."/>
            <person name="Alvarez M.I."/>
            <person name="Avalos J."/>
            <person name="Benito E.P."/>
            <person name="Benoit I."/>
            <person name="Burger G."/>
            <person name="Camino L.P."/>
            <person name="Canovas D."/>
            <person name="Cerda-Olmedo E."/>
            <person name="Cheng J.-F."/>
            <person name="Dominguez A."/>
            <person name="Elias M."/>
            <person name="Eslava A.P."/>
            <person name="Glaser F."/>
            <person name="Grimwood J."/>
            <person name="Gutierrez G."/>
            <person name="Heitman J."/>
            <person name="Henrissat B."/>
            <person name="Iturriaga E.A."/>
            <person name="Lang B.F."/>
            <person name="Lavin J.L."/>
            <person name="Lee S."/>
            <person name="Li W."/>
            <person name="Lindquist E."/>
            <person name="Lopez-Garcia S."/>
            <person name="Luque E.M."/>
            <person name="Marcos A.T."/>
            <person name="Martin J."/>
            <person name="McCluskey K."/>
            <person name="Medina H.R."/>
            <person name="Miralles-Duran A."/>
            <person name="Miyazaki A."/>
            <person name="Munoz-Torres E."/>
            <person name="Oguiza J.A."/>
            <person name="Ohm R."/>
            <person name="Olmedo M."/>
            <person name="Orejas M."/>
            <person name="Ortiz-Castellanos L."/>
            <person name="Pisabarro A.G."/>
            <person name="Rodriguez-Romero J."/>
            <person name="Ruiz-Herrera J."/>
            <person name="Ruiz-Vazquez R."/>
            <person name="Sanz C."/>
            <person name="Schackwitz W."/>
            <person name="Schmutz J."/>
            <person name="Shahriari M."/>
            <person name="Shelest E."/>
            <person name="Silva-Franco F."/>
            <person name="Soanes D."/>
            <person name="Syed K."/>
            <person name="Tagua V.G."/>
            <person name="Talbot N.J."/>
            <person name="Thon M."/>
            <person name="De vries R.P."/>
            <person name="Wiebenga A."/>
            <person name="Yadav J.S."/>
            <person name="Braun E.L."/>
            <person name="Baker S."/>
            <person name="Garre V."/>
            <person name="Horwitz B."/>
            <person name="Torres-Martinez S."/>
            <person name="Idnurm A."/>
            <person name="Herrera-Estrella A."/>
            <person name="Gabaldon T."/>
            <person name="Grigoriev I.V."/>
        </authorList>
    </citation>
    <scope>NUCLEOTIDE SEQUENCE [LARGE SCALE GENOMIC DNA]</scope>
    <source>
        <strain evidence="9">NRRL 1555(-)</strain>
    </source>
</reference>
<evidence type="ECO:0000259" key="6">
    <source>
        <dbReference type="PROSITE" id="PS50016"/>
    </source>
</evidence>
<accession>A0A163A148</accession>
<dbReference type="PROSITE" id="PS50016">
    <property type="entry name" value="ZF_PHD_2"/>
    <property type="match status" value="1"/>
</dbReference>
<dbReference type="EMBL" id="KV440989">
    <property type="protein sequence ID" value="OAD70371.1"/>
    <property type="molecule type" value="Genomic_DNA"/>
</dbReference>
<dbReference type="OrthoDB" id="2209589at2759"/>
<feature type="region of interest" description="Disordered" evidence="5">
    <location>
        <begin position="1"/>
        <end position="26"/>
    </location>
</feature>
<dbReference type="Pfam" id="PF13831">
    <property type="entry name" value="PHD_2"/>
    <property type="match status" value="1"/>
</dbReference>
<feature type="compositionally biased region" description="Basic and acidic residues" evidence="5">
    <location>
        <begin position="1000"/>
        <end position="1010"/>
    </location>
</feature>
<dbReference type="PROSITE" id="PS51805">
    <property type="entry name" value="EPHD"/>
    <property type="match status" value="1"/>
</dbReference>
<dbReference type="CDD" id="cd15571">
    <property type="entry name" value="ePHD"/>
    <property type="match status" value="1"/>
</dbReference>
<dbReference type="RefSeq" id="XP_018288411.1">
    <property type="nucleotide sequence ID" value="XM_018438646.1"/>
</dbReference>
<dbReference type="InterPro" id="IPR019787">
    <property type="entry name" value="Znf_PHD-finger"/>
</dbReference>
<dbReference type="STRING" id="763407.A0A163A148"/>
<evidence type="ECO:0000259" key="7">
    <source>
        <dbReference type="PROSITE" id="PS51805"/>
    </source>
</evidence>
<dbReference type="PANTHER" id="PTHR13793:SF107">
    <property type="entry name" value="BROMODOMAIN-CONTAINING PROTEIN HOMOLOG"/>
    <property type="match status" value="1"/>
</dbReference>
<feature type="domain" description="PHD-type" evidence="7">
    <location>
        <begin position="582"/>
        <end position="689"/>
    </location>
</feature>
<dbReference type="Proteomes" id="UP000077315">
    <property type="component" value="Unassembled WGS sequence"/>
</dbReference>
<gene>
    <name evidence="8" type="ORF">PHYBLDRAFT_182595</name>
</gene>
<evidence type="ECO:0008006" key="10">
    <source>
        <dbReference type="Google" id="ProtNLM"/>
    </source>
</evidence>
<evidence type="ECO:0000256" key="2">
    <source>
        <dbReference type="ARBA" id="ARBA00022771"/>
    </source>
</evidence>
<evidence type="ECO:0000256" key="5">
    <source>
        <dbReference type="SAM" id="MobiDB-lite"/>
    </source>
</evidence>
<dbReference type="SMART" id="SM00249">
    <property type="entry name" value="PHD"/>
    <property type="match status" value="3"/>
</dbReference>
<feature type="compositionally biased region" description="Polar residues" evidence="5">
    <location>
        <begin position="485"/>
        <end position="496"/>
    </location>
</feature>
<keyword evidence="9" id="KW-1185">Reference proteome</keyword>
<dbReference type="Gene3D" id="3.30.40.10">
    <property type="entry name" value="Zinc/RING finger domain, C3HC4 (zinc finger)"/>
    <property type="match status" value="3"/>
</dbReference>
<sequence>MTTSSLFPDRYNSTNNNTLPANAASQQGTTYIRNRFHNGQPTRYVTTDTSNNNHNEDSDTEIDVVNNEDYTNNVNGETNGNGNNNAYENNYNSRKIVSNNNISIRHLTSPITHPENSLILPALRNQSGPRNMLASTPLPHNNNNNNVKHMHQKRRHQSGFTASSLIESYYSRLGNDLQNLSVKSRKVSTNDMSLPVEQPESTLISISDPVDNNYPEDSNCMSEYEDTYGEERRPEQSNHSRHSAYFSNPIHTTQSRRSTQPDFYNQTNHALDTQRDQSVENVVSGPIRRPEVYGIRYPLQRQEFEAQNGINRHRAMQEAHEEWVERQKYRRTYNLGGFGMPRMPQYSPNPRIVPGMAVTSSHRFHTSRLLTRPQPIQVPVKRPQQSSQPSSTWVGLDGYRMLNPEGAWNNDKSKDDRSQRHGLGLTENGNEHEHEYESQHGHNRTPSTILGKRGPETRYGENQNEFGYPGDRNTLAESGEREENVGSTSSDASNNCDGTVADGRWPSNVRNWLQKWKFNDPEVCCVCFMETCNEDNPFVYCDEPECDVIIHQKCYGIDKCPGSEDTWRCDRCESLKVNRSKMVICALCPTSHGAFRKLEGPFFGLGWVHVACALWIPGVYIADPDQIKGINLRSKCAVCPDPVQAEYGACVSCQEPGCDTMFHVSCGQKYGLVRITVSGKRSICCYNHDKRERFKRARPEQRMNLWDRWVETRDEYLESADGETGAKKEFLSAWHKAYKDISHDNIESSSEAFSKFCDNINTICNTRYKEAKAIITEGKARLAKLYENIQRHSSSRDQTALQIELKAVMTRIQRASESNRRNKRYYDDILEQATRLSFQLVLKNNDKSKPVSVQPLVQNPVNSPSSVQLNFVAEVFSPDLSANKAQKAVPRNPKKKDSSRLNKALVASTLVGSDSIFNWVDASPDLESKKKSGTQTKPPKPTVTGNKKLTGKKALNVITADPQVKRRSKTKSTKGPKPPKTPKQAISKQTVNANQKKKAEKPSKAAERSFKTPEELDNCICGECNQHDLPQEALDRLKLPEDYMKRLEETVHLRLNGYTGKGLNWDPRVFIECSACKGEFHCGCPNPPIKNYPAPHEIFVCVHCDTTAEDLEESEAQRDLRDSANRTRVKARINYKE</sequence>
<name>A0A163A148_PHYB8</name>
<dbReference type="GO" id="GO:0008270">
    <property type="term" value="F:zinc ion binding"/>
    <property type="evidence" value="ECO:0007669"/>
    <property type="project" value="UniProtKB-KW"/>
</dbReference>
<dbReference type="InterPro" id="IPR050701">
    <property type="entry name" value="Histone_Mod_Regulator"/>
</dbReference>
<dbReference type="Pfam" id="PF13832">
    <property type="entry name" value="zf-HC5HC2H_2"/>
    <property type="match status" value="1"/>
</dbReference>
<keyword evidence="3" id="KW-0862">Zinc</keyword>
<keyword evidence="1" id="KW-0479">Metal-binding</keyword>
<dbReference type="InterPro" id="IPR013083">
    <property type="entry name" value="Znf_RING/FYVE/PHD"/>
</dbReference>
<dbReference type="VEuPathDB" id="FungiDB:PHYBLDRAFT_182595"/>
<dbReference type="AlphaFoldDB" id="A0A163A148"/>
<keyword evidence="2 4" id="KW-0863">Zinc-finger</keyword>
<evidence type="ECO:0000256" key="4">
    <source>
        <dbReference type="PROSITE-ProRule" id="PRU00146"/>
    </source>
</evidence>
<feature type="compositionally biased region" description="Polar residues" evidence="5">
    <location>
        <begin position="245"/>
        <end position="258"/>
    </location>
</feature>
<dbReference type="GeneID" id="28999552"/>
<dbReference type="SUPFAM" id="SSF57903">
    <property type="entry name" value="FYVE/PHD zinc finger"/>
    <property type="match status" value="2"/>
</dbReference>
<dbReference type="InterPro" id="IPR011011">
    <property type="entry name" value="Znf_FYVE_PHD"/>
</dbReference>
<organism evidence="8 9">
    <name type="scientific">Phycomyces blakesleeanus (strain ATCC 8743b / DSM 1359 / FGSC 10004 / NBRC 33097 / NRRL 1555)</name>
    <dbReference type="NCBI Taxonomy" id="763407"/>
    <lineage>
        <taxon>Eukaryota</taxon>
        <taxon>Fungi</taxon>
        <taxon>Fungi incertae sedis</taxon>
        <taxon>Mucoromycota</taxon>
        <taxon>Mucoromycotina</taxon>
        <taxon>Mucoromycetes</taxon>
        <taxon>Mucorales</taxon>
        <taxon>Phycomycetaceae</taxon>
        <taxon>Phycomyces</taxon>
    </lineage>
</organism>
<protein>
    <recommendedName>
        <fullName evidence="10">PHD-type domain-containing protein</fullName>
    </recommendedName>
</protein>
<dbReference type="InParanoid" id="A0A163A148"/>
<dbReference type="PANTHER" id="PTHR13793">
    <property type="entry name" value="PHD FINGER PROTEINS"/>
    <property type="match status" value="1"/>
</dbReference>
<feature type="compositionally biased region" description="Basic and acidic residues" evidence="5">
    <location>
        <begin position="229"/>
        <end position="238"/>
    </location>
</feature>
<feature type="domain" description="PHD-type" evidence="6">
    <location>
        <begin position="521"/>
        <end position="575"/>
    </location>
</feature>
<feature type="compositionally biased region" description="Basic residues" evidence="5">
    <location>
        <begin position="965"/>
        <end position="974"/>
    </location>
</feature>
<feature type="region of interest" description="Disordered" evidence="5">
    <location>
        <begin position="226"/>
        <end position="258"/>
    </location>
</feature>
<feature type="region of interest" description="Disordered" evidence="5">
    <location>
        <begin position="925"/>
        <end position="1010"/>
    </location>
</feature>
<dbReference type="GO" id="GO:0006357">
    <property type="term" value="P:regulation of transcription by RNA polymerase II"/>
    <property type="evidence" value="ECO:0007669"/>
    <property type="project" value="TreeGrafter"/>
</dbReference>
<feature type="compositionally biased region" description="Polar residues" evidence="5">
    <location>
        <begin position="933"/>
        <end position="947"/>
    </location>
</feature>
<evidence type="ECO:0000313" key="9">
    <source>
        <dbReference type="Proteomes" id="UP000077315"/>
    </source>
</evidence>
<evidence type="ECO:0000313" key="8">
    <source>
        <dbReference type="EMBL" id="OAD70371.1"/>
    </source>
</evidence>
<dbReference type="CDD" id="cd15492">
    <property type="entry name" value="PHD_BRPF_JADE_like"/>
    <property type="match status" value="1"/>
</dbReference>
<feature type="compositionally biased region" description="Polar residues" evidence="5">
    <location>
        <begin position="383"/>
        <end position="393"/>
    </location>
</feature>
<dbReference type="InterPro" id="IPR001965">
    <property type="entry name" value="Znf_PHD"/>
</dbReference>
<feature type="compositionally biased region" description="Basic and acidic residues" evidence="5">
    <location>
        <begin position="429"/>
        <end position="440"/>
    </location>
</feature>
<evidence type="ECO:0000256" key="3">
    <source>
        <dbReference type="ARBA" id="ARBA00022833"/>
    </source>
</evidence>
<proteinExistence type="predicted"/>
<evidence type="ECO:0000256" key="1">
    <source>
        <dbReference type="ARBA" id="ARBA00022723"/>
    </source>
</evidence>
<dbReference type="InterPro" id="IPR034732">
    <property type="entry name" value="EPHD"/>
</dbReference>
<feature type="region of interest" description="Disordered" evidence="5">
    <location>
        <begin position="374"/>
        <end position="496"/>
    </location>
</feature>